<dbReference type="Proteomes" id="UP000004506">
    <property type="component" value="Unassembled WGS sequence"/>
</dbReference>
<sequence length="42" mass="4734">MGVALRFIVRKLLVWSSDGVMVWRCVFILLADVCCVAYELSA</sequence>
<evidence type="ECO:0000313" key="1">
    <source>
        <dbReference type="EMBL" id="EDU61256.1"/>
    </source>
</evidence>
<accession>A0AA86YVW4</accession>
<gene>
    <name evidence="1" type="ORF">PROSTU_00741</name>
</gene>
<reference evidence="2" key="1">
    <citation type="submission" date="2008-04" db="EMBL/GenBank/DDBJ databases">
        <title>Draft genome sequence of Providencia stuartii (ATCC 25827).</title>
        <authorList>
            <person name="Sudarsanam P."/>
            <person name="Ley R."/>
            <person name="Guruge J."/>
            <person name="Turnbaugh P.J."/>
            <person name="Mahowald M."/>
            <person name="Liep D."/>
            <person name="Gordon J."/>
        </authorList>
    </citation>
    <scope>NUCLEOTIDE SEQUENCE [LARGE SCALE GENOMIC DNA]</scope>
    <source>
        <strain evidence="2">ATCC 25827</strain>
    </source>
</reference>
<organism evidence="1 2">
    <name type="scientific">Providencia stuartii ATCC 25827</name>
    <dbReference type="NCBI Taxonomy" id="471874"/>
    <lineage>
        <taxon>Bacteria</taxon>
        <taxon>Pseudomonadati</taxon>
        <taxon>Pseudomonadota</taxon>
        <taxon>Gammaproteobacteria</taxon>
        <taxon>Enterobacterales</taxon>
        <taxon>Morganellaceae</taxon>
        <taxon>Providencia</taxon>
    </lineage>
</organism>
<evidence type="ECO:0000313" key="2">
    <source>
        <dbReference type="Proteomes" id="UP000004506"/>
    </source>
</evidence>
<comment type="caution">
    <text evidence="1">The sequence shown here is derived from an EMBL/GenBank/DDBJ whole genome shotgun (WGS) entry which is preliminary data.</text>
</comment>
<reference evidence="1 2" key="3">
    <citation type="submission" date="2008-05" db="EMBL/GenBank/DDBJ databases">
        <authorList>
            <person name="Fulton L."/>
            <person name="Clifton S."/>
            <person name="Fulton B."/>
            <person name="Xu J."/>
            <person name="Minx P."/>
            <person name="Pepin K.H."/>
            <person name="Johnson M."/>
            <person name="Thiruvilangam P."/>
            <person name="Bhonagiri V."/>
            <person name="Nash W.E."/>
            <person name="Mardis E.R."/>
            <person name="Wilson R.K."/>
        </authorList>
    </citation>
    <scope>NUCLEOTIDE SEQUENCE [LARGE SCALE GENOMIC DNA]</scope>
    <source>
        <strain evidence="1 2">ATCC 25827</strain>
    </source>
</reference>
<proteinExistence type="predicted"/>
<dbReference type="EMBL" id="ABJD02000074">
    <property type="protein sequence ID" value="EDU61256.1"/>
    <property type="molecule type" value="Genomic_DNA"/>
</dbReference>
<dbReference type="AlphaFoldDB" id="A0AA86YVW4"/>
<name>A0AA86YVW4_PROST</name>
<reference evidence="2" key="2">
    <citation type="submission" date="2008-04" db="EMBL/GenBank/DDBJ databases">
        <title>Draft genome sequence of Providencia stuartii(ATCC 25827).</title>
        <authorList>
            <person name="Sudarsanam P."/>
            <person name="Ley R."/>
            <person name="Guruge J."/>
            <person name="Turnbaugh P.J."/>
            <person name="Mahowald M."/>
            <person name="Liep D."/>
            <person name="Gordon J."/>
        </authorList>
    </citation>
    <scope>NUCLEOTIDE SEQUENCE [LARGE SCALE GENOMIC DNA]</scope>
    <source>
        <strain evidence="2">ATCC 25827</strain>
    </source>
</reference>
<protein>
    <submittedName>
        <fullName evidence="1">Uncharacterized protein</fullName>
    </submittedName>
</protein>